<name>A0A2S6I0M4_9BACT</name>
<sequence>MVQSIVFAVVALLALGFAYFQFSKVAANIRLGKDEAVTGPAGERWKNMLLVAFGQKKMFKRPIPAILHFMLYAAFVFTQIELIEIFIDGIFGVHRWFLGPLGGMYNFIISTIELLSVLAFVATAIFLIRRNALYIPRFHKPEMKGWPKLDANLILVFELILLACIFTMNGTDVVLQDMDPDHYRPTNFAVSGVFGPMVFGGMEASTLYTLERVGWWGHLLMVFVFLNYLPKSKHLHILLAFPNTYFARLKPRGEMINMPEVMNEVKSMMGLGDPNAPEPDMSAELPEFGADDVNEMSWIDVLGAYSCTECGRCTAVCPANITGKKLSPRKIVMNVRDRAEEVGGKIRSGNMEFAPDKEAPLSGSNFDDGRNLWDYITREEIHACTTCNACVEACPILINPLEMINKMRRHEILTEAAGPADWRPLFNSIENQQRAWSVGTSRTAWTQES</sequence>
<keyword evidence="3" id="KW-0560">Oxidoreductase</keyword>
<dbReference type="GO" id="GO:0005886">
    <property type="term" value="C:plasma membrane"/>
    <property type="evidence" value="ECO:0007669"/>
    <property type="project" value="TreeGrafter"/>
</dbReference>
<dbReference type="SUPFAM" id="SSF46548">
    <property type="entry name" value="alpha-helical ferredoxin"/>
    <property type="match status" value="1"/>
</dbReference>
<dbReference type="PANTHER" id="PTHR43255:SF1">
    <property type="entry name" value="IRON-SULFUR-BINDING OXIDOREDUCTASE FADF-RELATED"/>
    <property type="match status" value="1"/>
</dbReference>
<dbReference type="InterPro" id="IPR009051">
    <property type="entry name" value="Helical_ferredxn"/>
</dbReference>
<dbReference type="PROSITE" id="PS00198">
    <property type="entry name" value="4FE4S_FER_1"/>
    <property type="match status" value="2"/>
</dbReference>
<dbReference type="EMBL" id="PTJC01000008">
    <property type="protein sequence ID" value="PPK84315.1"/>
    <property type="molecule type" value="Genomic_DNA"/>
</dbReference>
<evidence type="ECO:0000259" key="7">
    <source>
        <dbReference type="PROSITE" id="PS51379"/>
    </source>
</evidence>
<feature type="transmembrane region" description="Helical" evidence="6">
    <location>
        <begin position="149"/>
        <end position="168"/>
    </location>
</feature>
<dbReference type="GO" id="GO:0051539">
    <property type="term" value="F:4 iron, 4 sulfur cluster binding"/>
    <property type="evidence" value="ECO:0007669"/>
    <property type="project" value="UniProtKB-KW"/>
</dbReference>
<dbReference type="OrthoDB" id="9769677at2"/>
<dbReference type="InterPro" id="IPR051460">
    <property type="entry name" value="HdrC_iron-sulfur_subunit"/>
</dbReference>
<keyword evidence="5" id="KW-0411">Iron-sulfur</keyword>
<keyword evidence="6" id="KW-0812">Transmembrane</keyword>
<feature type="domain" description="4Fe-4S ferredoxin-type" evidence="7">
    <location>
        <begin position="374"/>
        <end position="406"/>
    </location>
</feature>
<organism evidence="8 9">
    <name type="scientific">Neolewinella xylanilytica</name>
    <dbReference type="NCBI Taxonomy" id="1514080"/>
    <lineage>
        <taxon>Bacteria</taxon>
        <taxon>Pseudomonadati</taxon>
        <taxon>Bacteroidota</taxon>
        <taxon>Saprospiria</taxon>
        <taxon>Saprospirales</taxon>
        <taxon>Lewinellaceae</taxon>
        <taxon>Neolewinella</taxon>
    </lineage>
</organism>
<gene>
    <name evidence="8" type="ORF">CLV84_4085</name>
</gene>
<keyword evidence="6" id="KW-0472">Membrane</keyword>
<dbReference type="Gene3D" id="1.10.1060.10">
    <property type="entry name" value="Alpha-helical ferredoxin"/>
    <property type="match status" value="1"/>
</dbReference>
<dbReference type="GO" id="GO:0016491">
    <property type="term" value="F:oxidoreductase activity"/>
    <property type="evidence" value="ECO:0007669"/>
    <property type="project" value="UniProtKB-KW"/>
</dbReference>
<keyword evidence="1" id="KW-0004">4Fe-4S</keyword>
<evidence type="ECO:0000256" key="4">
    <source>
        <dbReference type="ARBA" id="ARBA00023004"/>
    </source>
</evidence>
<feature type="transmembrane region" description="Helical" evidence="6">
    <location>
        <begin position="65"/>
        <end position="87"/>
    </location>
</feature>
<keyword evidence="2" id="KW-0479">Metal-binding</keyword>
<dbReference type="Pfam" id="PF13187">
    <property type="entry name" value="Fer4_9"/>
    <property type="match status" value="1"/>
</dbReference>
<evidence type="ECO:0000256" key="3">
    <source>
        <dbReference type="ARBA" id="ARBA00023002"/>
    </source>
</evidence>
<dbReference type="RefSeq" id="WP_104421644.1">
    <property type="nucleotide sequence ID" value="NZ_PTJC01000008.1"/>
</dbReference>
<keyword evidence="4" id="KW-0408">Iron</keyword>
<keyword evidence="9" id="KW-1185">Reference proteome</keyword>
<dbReference type="Proteomes" id="UP000237662">
    <property type="component" value="Unassembled WGS sequence"/>
</dbReference>
<dbReference type="InterPro" id="IPR017896">
    <property type="entry name" value="4Fe4S_Fe-S-bd"/>
</dbReference>
<dbReference type="AlphaFoldDB" id="A0A2S6I0M4"/>
<comment type="caution">
    <text evidence="8">The sequence shown here is derived from an EMBL/GenBank/DDBJ whole genome shotgun (WGS) entry which is preliminary data.</text>
</comment>
<accession>A0A2S6I0M4</accession>
<evidence type="ECO:0000256" key="2">
    <source>
        <dbReference type="ARBA" id="ARBA00022723"/>
    </source>
</evidence>
<evidence type="ECO:0000256" key="6">
    <source>
        <dbReference type="SAM" id="Phobius"/>
    </source>
</evidence>
<dbReference type="InterPro" id="IPR036197">
    <property type="entry name" value="NarG-like_sf"/>
</dbReference>
<evidence type="ECO:0000313" key="9">
    <source>
        <dbReference type="Proteomes" id="UP000237662"/>
    </source>
</evidence>
<dbReference type="Gene3D" id="1.20.950.20">
    <property type="entry name" value="Transmembrane di-heme cytochromes, Chain C"/>
    <property type="match status" value="1"/>
</dbReference>
<dbReference type="GO" id="GO:0046872">
    <property type="term" value="F:metal ion binding"/>
    <property type="evidence" value="ECO:0007669"/>
    <property type="project" value="UniProtKB-KW"/>
</dbReference>
<protein>
    <submittedName>
        <fullName evidence="8">4Fe-4S dicluster protein</fullName>
    </submittedName>
</protein>
<proteinExistence type="predicted"/>
<evidence type="ECO:0000256" key="5">
    <source>
        <dbReference type="ARBA" id="ARBA00023014"/>
    </source>
</evidence>
<feature type="domain" description="4Fe-4S ferredoxin-type" evidence="7">
    <location>
        <begin position="298"/>
        <end position="329"/>
    </location>
</feature>
<dbReference type="SUPFAM" id="SSF103501">
    <property type="entry name" value="Respiratory nitrate reductase 1 gamma chain"/>
    <property type="match status" value="1"/>
</dbReference>
<feature type="transmembrane region" description="Helical" evidence="6">
    <location>
        <begin position="107"/>
        <end position="128"/>
    </location>
</feature>
<dbReference type="PANTHER" id="PTHR43255">
    <property type="entry name" value="IRON-SULFUR-BINDING OXIDOREDUCTASE FADF-RELATED-RELATED"/>
    <property type="match status" value="1"/>
</dbReference>
<dbReference type="InterPro" id="IPR017900">
    <property type="entry name" value="4Fe4S_Fe_S_CS"/>
</dbReference>
<keyword evidence="6" id="KW-1133">Transmembrane helix</keyword>
<evidence type="ECO:0000313" key="8">
    <source>
        <dbReference type="EMBL" id="PPK84315.1"/>
    </source>
</evidence>
<feature type="transmembrane region" description="Helical" evidence="6">
    <location>
        <begin position="213"/>
        <end position="229"/>
    </location>
</feature>
<evidence type="ECO:0000256" key="1">
    <source>
        <dbReference type="ARBA" id="ARBA00022485"/>
    </source>
</evidence>
<feature type="transmembrane region" description="Helical" evidence="6">
    <location>
        <begin position="6"/>
        <end position="22"/>
    </location>
</feature>
<dbReference type="PROSITE" id="PS51379">
    <property type="entry name" value="4FE4S_FER_2"/>
    <property type="match status" value="2"/>
</dbReference>
<reference evidence="8 9" key="1">
    <citation type="submission" date="2018-02" db="EMBL/GenBank/DDBJ databases">
        <title>Genomic Encyclopedia of Archaeal and Bacterial Type Strains, Phase II (KMG-II): from individual species to whole genera.</title>
        <authorList>
            <person name="Goeker M."/>
        </authorList>
    </citation>
    <scope>NUCLEOTIDE SEQUENCE [LARGE SCALE GENOMIC DNA]</scope>
    <source>
        <strain evidence="8 9">DSM 29526</strain>
    </source>
</reference>